<reference evidence="2" key="1">
    <citation type="submission" date="2018-02" db="EMBL/GenBank/DDBJ databases">
        <title>Rhizophora mucronata_Transcriptome.</title>
        <authorList>
            <person name="Meera S.P."/>
            <person name="Sreeshan A."/>
            <person name="Augustine A."/>
        </authorList>
    </citation>
    <scope>NUCLEOTIDE SEQUENCE</scope>
    <source>
        <tissue evidence="2">Leaf</tissue>
    </source>
</reference>
<protein>
    <submittedName>
        <fullName evidence="2">Uncharacterized protein</fullName>
    </submittedName>
</protein>
<organism evidence="2">
    <name type="scientific">Rhizophora mucronata</name>
    <name type="common">Asiatic mangrove</name>
    <dbReference type="NCBI Taxonomy" id="61149"/>
    <lineage>
        <taxon>Eukaryota</taxon>
        <taxon>Viridiplantae</taxon>
        <taxon>Streptophyta</taxon>
        <taxon>Embryophyta</taxon>
        <taxon>Tracheophyta</taxon>
        <taxon>Spermatophyta</taxon>
        <taxon>Magnoliopsida</taxon>
        <taxon>eudicotyledons</taxon>
        <taxon>Gunneridae</taxon>
        <taxon>Pentapetalae</taxon>
        <taxon>rosids</taxon>
        <taxon>fabids</taxon>
        <taxon>Malpighiales</taxon>
        <taxon>Rhizophoraceae</taxon>
        <taxon>Rhizophora</taxon>
    </lineage>
</organism>
<feature type="region of interest" description="Disordered" evidence="1">
    <location>
        <begin position="1"/>
        <end position="30"/>
    </location>
</feature>
<name>A0A2P2J3Y3_RHIMU</name>
<dbReference type="AlphaFoldDB" id="A0A2P2J3Y3"/>
<accession>A0A2P2J3Y3</accession>
<evidence type="ECO:0000256" key="1">
    <source>
        <dbReference type="SAM" id="MobiDB-lite"/>
    </source>
</evidence>
<feature type="compositionally biased region" description="Basic and acidic residues" evidence="1">
    <location>
        <begin position="1"/>
        <end position="19"/>
    </location>
</feature>
<proteinExistence type="predicted"/>
<evidence type="ECO:0000313" key="2">
    <source>
        <dbReference type="EMBL" id="MBW88182.1"/>
    </source>
</evidence>
<dbReference type="EMBL" id="GGEC01007699">
    <property type="protein sequence ID" value="MBW88182.1"/>
    <property type="molecule type" value="Transcribed_RNA"/>
</dbReference>
<sequence length="51" mass="6247">MKEDTKMSETQKRVKDQNKRQQCGSYWEKEKKENKQAHKIQYLGQFLKVML</sequence>